<gene>
    <name evidence="1" type="ORF">BINO364_LOCUS3211</name>
</gene>
<name>A0A8J9Y7P0_9NEOP</name>
<evidence type="ECO:0000313" key="1">
    <source>
        <dbReference type="EMBL" id="CAH0716446.1"/>
    </source>
</evidence>
<feature type="non-terminal residue" evidence="1">
    <location>
        <position position="115"/>
    </location>
</feature>
<protein>
    <submittedName>
        <fullName evidence="1">Uncharacterized protein</fullName>
    </submittedName>
</protein>
<organism evidence="1 2">
    <name type="scientific">Brenthis ino</name>
    <name type="common">lesser marbled fritillary</name>
    <dbReference type="NCBI Taxonomy" id="405034"/>
    <lineage>
        <taxon>Eukaryota</taxon>
        <taxon>Metazoa</taxon>
        <taxon>Ecdysozoa</taxon>
        <taxon>Arthropoda</taxon>
        <taxon>Hexapoda</taxon>
        <taxon>Insecta</taxon>
        <taxon>Pterygota</taxon>
        <taxon>Neoptera</taxon>
        <taxon>Endopterygota</taxon>
        <taxon>Lepidoptera</taxon>
        <taxon>Glossata</taxon>
        <taxon>Ditrysia</taxon>
        <taxon>Papilionoidea</taxon>
        <taxon>Nymphalidae</taxon>
        <taxon>Heliconiinae</taxon>
        <taxon>Argynnini</taxon>
        <taxon>Brenthis</taxon>
    </lineage>
</organism>
<keyword evidence="2" id="KW-1185">Reference proteome</keyword>
<dbReference type="Proteomes" id="UP000838878">
    <property type="component" value="Chromosome 11"/>
</dbReference>
<proteinExistence type="predicted"/>
<accession>A0A8J9Y7P0</accession>
<evidence type="ECO:0000313" key="2">
    <source>
        <dbReference type="Proteomes" id="UP000838878"/>
    </source>
</evidence>
<dbReference type="AlphaFoldDB" id="A0A8J9Y7P0"/>
<sequence length="115" mass="13281">MPEAWRLSYVVPIYKEKGSKYECNSYCGIKILSYEAVRENMEKAFDWVPMDTIRWRLRKRNVPEYYINIIAAMYRDARSMVRIVMGEAKPIAVTEGASRLSAKNLPVLFGSGLAH</sequence>
<dbReference type="EMBL" id="OV170231">
    <property type="protein sequence ID" value="CAH0716446.1"/>
    <property type="molecule type" value="Genomic_DNA"/>
</dbReference>
<reference evidence="1" key="1">
    <citation type="submission" date="2021-12" db="EMBL/GenBank/DDBJ databases">
        <authorList>
            <person name="Martin H S."/>
        </authorList>
    </citation>
    <scope>NUCLEOTIDE SEQUENCE</scope>
</reference>
<dbReference type="OrthoDB" id="418748at2759"/>